<dbReference type="Proteomes" id="UP000311919">
    <property type="component" value="Unassembled WGS sequence"/>
</dbReference>
<name>A0A4Z2CTU1_SCHJA</name>
<evidence type="ECO:0000256" key="1">
    <source>
        <dbReference type="SAM" id="MobiDB-lite"/>
    </source>
</evidence>
<dbReference type="AlphaFoldDB" id="A0A4Z2CTU1"/>
<gene>
    <name evidence="2" type="ORF">EWB00_007656</name>
</gene>
<evidence type="ECO:0000313" key="2">
    <source>
        <dbReference type="EMBL" id="TNN07543.1"/>
    </source>
</evidence>
<protein>
    <submittedName>
        <fullName evidence="2">Uncharacterized protein</fullName>
    </submittedName>
</protein>
<dbReference type="OrthoDB" id="6255689at2759"/>
<comment type="caution">
    <text evidence="2">The sequence shown here is derived from an EMBL/GenBank/DDBJ whole genome shotgun (WGS) entry which is preliminary data.</text>
</comment>
<sequence>MQLFGQQRFFPEGWAKRENVSQKINDTTTYSRLNKINAASDICKDYYNYKRPTQAVDRVINAIQHKRKQIQNTEDNSAKISAYSFSQSNLLNPQSCYHKAPSSLVQRSRVQQIIDDFLYKARKRGLGGRRSKDKNNIPEDPQCHSVDCKLVQSGQGRETHCNINEHLPAEVNKNLPFENHNVDCSNFDSGFYRTHSSGFHSPSFSIQSNSPDLFDQHRNEADLETSQKQPINILNKQRKFLFFENPCKNHLSQSNYNESIQLTDCYFSRYSDKVRRSPKLIEVPISSINNTKCNFNFDTDKNILAMGNDIILPNLYRARTHILSENQINQFDGEAYKSYGIGLCKNCHTLYNECTNTINKVGDIFEIPINVYQSTQKPIFTNVSSQHNWKSNFNSQFCNLNNLNYYSVEGNKDECKEFLNESKLRHCITEDFEQLSEHKHDNCCLRNYFKDLKNEQAAQNNFYRITSKFTRAHAHTLKEHDSSSRPKSMNRFRVINADHNKLNETYVCNQNYENKHTIRFLPDERQNDNYIHRKDIDCQCKYTDYLKFGSKLQQEEGVKSFGLSHFPDNENIFKPIKTSTVSTQTYSDDECKDLHSILYRKQNKFNTERIYSAEYLDGSEFNQVKRDRSSPSNEKYLYNDPNTATSFKTKQKPLVLSMENHMGGPLAASTPFSGSTNDNSECAENKSKHLKNVYHSFQLPRKITTDIFPDTTMDNMNESESVMTLNLLRSAGKSISFENLDYIYNEE</sequence>
<dbReference type="EMBL" id="SKCS01000427">
    <property type="protein sequence ID" value="TNN07543.1"/>
    <property type="molecule type" value="Genomic_DNA"/>
</dbReference>
<reference evidence="2 3" key="1">
    <citation type="submission" date="2019-03" db="EMBL/GenBank/DDBJ databases">
        <title>An improved genome assembly of the fluke Schistosoma japonicum.</title>
        <authorList>
            <person name="Hu W."/>
            <person name="Luo F."/>
            <person name="Yin M."/>
            <person name="Mo X."/>
            <person name="Sun C."/>
            <person name="Wu Q."/>
            <person name="Zhu B."/>
            <person name="Xiang M."/>
            <person name="Wang J."/>
            <person name="Wang Y."/>
            <person name="Zhang T."/>
            <person name="Xu B."/>
            <person name="Zheng H."/>
            <person name="Feng Z."/>
        </authorList>
    </citation>
    <scope>NUCLEOTIDE SEQUENCE [LARGE SCALE GENOMIC DNA]</scope>
    <source>
        <strain evidence="2">HuSjv2</strain>
        <tissue evidence="2">Worms</tissue>
    </source>
</reference>
<feature type="region of interest" description="Disordered" evidence="1">
    <location>
        <begin position="624"/>
        <end position="643"/>
    </location>
</feature>
<organism evidence="2 3">
    <name type="scientific">Schistosoma japonicum</name>
    <name type="common">Blood fluke</name>
    <dbReference type="NCBI Taxonomy" id="6182"/>
    <lineage>
        <taxon>Eukaryota</taxon>
        <taxon>Metazoa</taxon>
        <taxon>Spiralia</taxon>
        <taxon>Lophotrochozoa</taxon>
        <taxon>Platyhelminthes</taxon>
        <taxon>Trematoda</taxon>
        <taxon>Digenea</taxon>
        <taxon>Strigeidida</taxon>
        <taxon>Schistosomatoidea</taxon>
        <taxon>Schistosomatidae</taxon>
        <taxon>Schistosoma</taxon>
    </lineage>
</organism>
<evidence type="ECO:0000313" key="3">
    <source>
        <dbReference type="Proteomes" id="UP000311919"/>
    </source>
</evidence>
<keyword evidence="3" id="KW-1185">Reference proteome</keyword>
<accession>A0A4Z2CTU1</accession>
<proteinExistence type="predicted"/>